<dbReference type="Proteomes" id="UP001186944">
    <property type="component" value="Unassembled WGS sequence"/>
</dbReference>
<feature type="region of interest" description="Disordered" evidence="2">
    <location>
        <begin position="744"/>
        <end position="804"/>
    </location>
</feature>
<organism evidence="4 5">
    <name type="scientific">Pinctada imbricata</name>
    <name type="common">Atlantic pearl-oyster</name>
    <name type="synonym">Pinctada martensii</name>
    <dbReference type="NCBI Taxonomy" id="66713"/>
    <lineage>
        <taxon>Eukaryota</taxon>
        <taxon>Metazoa</taxon>
        <taxon>Spiralia</taxon>
        <taxon>Lophotrochozoa</taxon>
        <taxon>Mollusca</taxon>
        <taxon>Bivalvia</taxon>
        <taxon>Autobranchia</taxon>
        <taxon>Pteriomorphia</taxon>
        <taxon>Pterioida</taxon>
        <taxon>Pterioidea</taxon>
        <taxon>Pteriidae</taxon>
        <taxon>Pinctada</taxon>
    </lineage>
</organism>
<keyword evidence="5" id="KW-1185">Reference proteome</keyword>
<evidence type="ECO:0000313" key="4">
    <source>
        <dbReference type="EMBL" id="KAK3090321.1"/>
    </source>
</evidence>
<evidence type="ECO:0000259" key="3">
    <source>
        <dbReference type="Pfam" id="PF05057"/>
    </source>
</evidence>
<feature type="compositionally biased region" description="Polar residues" evidence="2">
    <location>
        <begin position="785"/>
        <end position="795"/>
    </location>
</feature>
<comment type="similarity">
    <text evidence="1">Belongs to the FAM135 family.</text>
</comment>
<dbReference type="InterPro" id="IPR044294">
    <property type="entry name" value="Lipase-like"/>
</dbReference>
<feature type="compositionally biased region" description="Polar residues" evidence="2">
    <location>
        <begin position="751"/>
        <end position="777"/>
    </location>
</feature>
<dbReference type="InterPro" id="IPR007751">
    <property type="entry name" value="DUF676_lipase-like"/>
</dbReference>
<reference evidence="4" key="1">
    <citation type="submission" date="2019-08" db="EMBL/GenBank/DDBJ databases">
        <title>The improved chromosome-level genome for the pearl oyster Pinctada fucata martensii using PacBio sequencing and Hi-C.</title>
        <authorList>
            <person name="Zheng Z."/>
        </authorList>
    </citation>
    <scope>NUCLEOTIDE SEQUENCE</scope>
    <source>
        <strain evidence="4">ZZ-2019</strain>
        <tissue evidence="4">Adductor muscle</tissue>
    </source>
</reference>
<feature type="region of interest" description="Disordered" evidence="2">
    <location>
        <begin position="698"/>
        <end position="728"/>
    </location>
</feature>
<feature type="region of interest" description="Disordered" evidence="2">
    <location>
        <begin position="392"/>
        <end position="421"/>
    </location>
</feature>
<dbReference type="FunFam" id="3.40.50.1820:FF:000004">
    <property type="entry name" value="Protein FAM135A isoform a"/>
    <property type="match status" value="1"/>
</dbReference>
<gene>
    <name evidence="4" type="ORF">FSP39_010936</name>
</gene>
<comment type="caution">
    <text evidence="4">The sequence shown here is derived from an EMBL/GenBank/DDBJ whole genome shotgun (WGS) entry which is preliminary data.</text>
</comment>
<dbReference type="InterPro" id="IPR022122">
    <property type="entry name" value="DUF3657"/>
</dbReference>
<protein>
    <recommendedName>
        <fullName evidence="3">DUF676 domain-containing protein</fullName>
    </recommendedName>
</protein>
<dbReference type="SUPFAM" id="SSF53474">
    <property type="entry name" value="alpha/beta-Hydrolases"/>
    <property type="match status" value="1"/>
</dbReference>
<evidence type="ECO:0000313" key="5">
    <source>
        <dbReference type="Proteomes" id="UP001186944"/>
    </source>
</evidence>
<dbReference type="PANTHER" id="PTHR12482">
    <property type="entry name" value="LIPASE ROG1-RELATED-RELATED"/>
    <property type="match status" value="1"/>
</dbReference>
<feature type="domain" description="DUF676" evidence="3">
    <location>
        <begin position="877"/>
        <end position="1067"/>
    </location>
</feature>
<sequence length="1144" mass="128137">MSDLQATLEFSVEFSKFYNVDLFQRGYYQIRTTLKSSPKLPVKIEVTLPKASEESLVLPSCCCELVQLSVKRSRYFTIEECLEKADFQLVIELWFSEEDIGPQGLQEKMENVSQRTMALHFSPTKGLHHHIPLLFDYFHLCAVELTVHGTLIALHQPYINMPKAPKSAWTNKSGSDQPSTLEMVYFGSRTVSGDPINSSTMKLHNAYNVHKRLCKILLCAYETLQSTFNLYLSKMKDAEFNLDIKDCHKRLETIVNNLQNFDNEEDLLQTATTDITQLCAENVILWTQFLEVVSLDKNVLVYLAKEHHITRVKRFAEGFFTHDYSKPECLSCYEPNYHGHTDSAAMVKSSPYFQNLPALTVECVELDGDHTTLPVIFEDVYCDHVVNNSDKPRAALQSSKRKDNSTSRVDKSNESSTKFKQKRKFIKNIRPDAFRRPSSYSMSEADAIKSKDPKPDCTLIGYRKKDMTSESEKDCTSASSVVLGTFSPLPVLGDDGKPLCTSASLPSLFVRSSWSRTSINSLPEFVDSQNSPAGRRKDIKSEIFTSDLKSIETGLRSQSRAKRRSGRLAEKSLSEDHTASTVREVSISELSLDDAAIVEKLGLSENNERSVDEKSFNLLENVENDANEDESWYVTSNMEANEDLSDDETHVANGYDPVIEKQTQRMIQNSSCNDSSKIASKSSYKGAGLSKDRQALLVEGKDGSTPSLSKDSGIIIQGSEESDSGGDEKVTIIEFLRQEYGKNPNMIKKAGNSQEKSDGSLSHQRAASDTNLFTGVESSSSSGSVQTMVSEPQSHSLKKSGVPSSFSFPELSKYSDSDRPLLVTQIPHSTLSFVQLRETLKSQMKYEGQLYSEFATLASPFPYFLLTDDIPDDDGGIHLVVCVHGLDGNSADLRLVRTYIEMALPGFRIEFLMSERNQDTFADFDLMTDRLANEILNYIELYGINPAKISFVGHSLGNLIIRSVIALPKLAHLVPKLYTLLSLSGPHLGTLYNSSGLVNAGMWFMQKWKKSGSLLQLSLKDHPDPRQTFLYKLSQKPGLELFRNVLLVGSSQDRYIPYHSSRIEMCKAAQRESSGMGAIYSEMVANILTPVVNNPKCRLIRYDVFHSLPSNANTMIGRAAHIAVLDSELFIEKFMTVAGLKFFR</sequence>
<dbReference type="InterPro" id="IPR029058">
    <property type="entry name" value="AB_hydrolase_fold"/>
</dbReference>
<feature type="compositionally biased region" description="Basic and acidic residues" evidence="2">
    <location>
        <begin position="400"/>
        <end position="413"/>
    </location>
</feature>
<accession>A0AA88XYC7</accession>
<evidence type="ECO:0000256" key="2">
    <source>
        <dbReference type="SAM" id="MobiDB-lite"/>
    </source>
</evidence>
<dbReference type="Pfam" id="PF05057">
    <property type="entry name" value="DUF676"/>
    <property type="match status" value="1"/>
</dbReference>
<dbReference type="Pfam" id="PF12394">
    <property type="entry name" value="DUF3657"/>
    <property type="match status" value="1"/>
</dbReference>
<dbReference type="Gene3D" id="3.40.50.1820">
    <property type="entry name" value="alpha/beta hydrolase"/>
    <property type="match status" value="1"/>
</dbReference>
<dbReference type="AlphaFoldDB" id="A0AA88XYC7"/>
<dbReference type="EMBL" id="VSWD01000010">
    <property type="protein sequence ID" value="KAK3090321.1"/>
    <property type="molecule type" value="Genomic_DNA"/>
</dbReference>
<proteinExistence type="inferred from homology"/>
<evidence type="ECO:0000256" key="1">
    <source>
        <dbReference type="ARBA" id="ARBA00007949"/>
    </source>
</evidence>
<feature type="compositionally biased region" description="Basic and acidic residues" evidence="2">
    <location>
        <begin position="567"/>
        <end position="578"/>
    </location>
</feature>
<dbReference type="PANTHER" id="PTHR12482:SF5">
    <property type="entry name" value="DUF676 DOMAIN-CONTAINING PROTEIN"/>
    <property type="match status" value="1"/>
</dbReference>
<feature type="region of interest" description="Disordered" evidence="2">
    <location>
        <begin position="555"/>
        <end position="579"/>
    </location>
</feature>
<name>A0AA88XYC7_PINIB</name>